<keyword evidence="6 7" id="KW-0560">Oxidoreductase</keyword>
<dbReference type="InterPro" id="IPR024072">
    <property type="entry name" value="DHFR-like_dom_sf"/>
</dbReference>
<comment type="function">
    <text evidence="7">Key enzyme in folate metabolism. Catalyzes an essential reaction for de novo glycine and purine synthesis, and for DNA precursor synthesis.</text>
</comment>
<dbReference type="PIRSF" id="PIRSF000194">
    <property type="entry name" value="DHFR"/>
    <property type="match status" value="1"/>
</dbReference>
<keyword evidence="11" id="KW-1185">Reference proteome</keyword>
<reference evidence="10 11" key="1">
    <citation type="journal article" date="2019" name="Int. J. Syst. Evol. Microbiol.">
        <title>The Global Catalogue of Microorganisms (GCM) 10K type strain sequencing project: providing services to taxonomists for standard genome sequencing and annotation.</title>
        <authorList>
            <consortium name="The Broad Institute Genomics Platform"/>
            <consortium name="The Broad Institute Genome Sequencing Center for Infectious Disease"/>
            <person name="Wu L."/>
            <person name="Ma J."/>
        </authorList>
    </citation>
    <scope>NUCLEOTIDE SEQUENCE [LARGE SCALE GENOMIC DNA]</scope>
    <source>
        <strain evidence="10 11">JCM 14046</strain>
    </source>
</reference>
<proteinExistence type="inferred from homology"/>
<dbReference type="SUPFAM" id="SSF53597">
    <property type="entry name" value="Dihydrofolate reductase-like"/>
    <property type="match status" value="1"/>
</dbReference>
<dbReference type="PROSITE" id="PS51330">
    <property type="entry name" value="DHFR_2"/>
    <property type="match status" value="1"/>
</dbReference>
<feature type="domain" description="DHFR" evidence="9">
    <location>
        <begin position="8"/>
        <end position="167"/>
    </location>
</feature>
<evidence type="ECO:0000256" key="3">
    <source>
        <dbReference type="ARBA" id="ARBA00012856"/>
    </source>
</evidence>
<dbReference type="InterPro" id="IPR012259">
    <property type="entry name" value="DHFR"/>
</dbReference>
<dbReference type="Gene3D" id="3.40.430.10">
    <property type="entry name" value="Dihydrofolate Reductase, subunit A"/>
    <property type="match status" value="1"/>
</dbReference>
<comment type="similarity">
    <text evidence="2 7 8">Belongs to the dihydrofolate reductase family.</text>
</comment>
<evidence type="ECO:0000313" key="11">
    <source>
        <dbReference type="Proteomes" id="UP001501612"/>
    </source>
</evidence>
<evidence type="ECO:0000256" key="8">
    <source>
        <dbReference type="RuleBase" id="RU004474"/>
    </source>
</evidence>
<dbReference type="PANTHER" id="PTHR48069">
    <property type="entry name" value="DIHYDROFOLATE REDUCTASE"/>
    <property type="match status" value="1"/>
</dbReference>
<comment type="caution">
    <text evidence="10">The sequence shown here is derived from an EMBL/GenBank/DDBJ whole genome shotgun (WGS) entry which is preliminary data.</text>
</comment>
<accession>A0ABN2PR06</accession>
<name>A0ABN2PR06_9ACTN</name>
<evidence type="ECO:0000256" key="7">
    <source>
        <dbReference type="PIRNR" id="PIRNR000194"/>
    </source>
</evidence>
<dbReference type="RefSeq" id="WP_344008613.1">
    <property type="nucleotide sequence ID" value="NZ_BAAAMY010000009.1"/>
</dbReference>
<dbReference type="EC" id="1.5.1.3" evidence="3 7"/>
<evidence type="ECO:0000313" key="10">
    <source>
        <dbReference type="EMBL" id="GAA1927674.1"/>
    </source>
</evidence>
<evidence type="ECO:0000259" key="9">
    <source>
        <dbReference type="PROSITE" id="PS51330"/>
    </source>
</evidence>
<protein>
    <recommendedName>
        <fullName evidence="3 7">Dihydrofolate reductase</fullName>
        <ecNumber evidence="3 7">1.5.1.3</ecNumber>
    </recommendedName>
</protein>
<dbReference type="Proteomes" id="UP001501612">
    <property type="component" value="Unassembled WGS sequence"/>
</dbReference>
<dbReference type="Pfam" id="PF00186">
    <property type="entry name" value="DHFR_1"/>
    <property type="match status" value="1"/>
</dbReference>
<dbReference type="InterPro" id="IPR017925">
    <property type="entry name" value="DHFR_CS"/>
</dbReference>
<evidence type="ECO:0000256" key="4">
    <source>
        <dbReference type="ARBA" id="ARBA00022563"/>
    </source>
</evidence>
<sequence>MTTPTGARVVLVAAVARNGVIGADGGIPWHLPADFAHFKATTTGHTLLMGRATYESIGRPLPRRTTVVLTRDPAWSAGEHAASVRVAHTLDEALALVEPGTDLYVAGGAGVYAAVLAQPHLADEQLISEVPLSPDGDVRYPAYDEDAWREASREERDGFTLVRRVRA</sequence>
<keyword evidence="5 7" id="KW-0521">NADP</keyword>
<dbReference type="InterPro" id="IPR001796">
    <property type="entry name" value="DHFR_dom"/>
</dbReference>
<evidence type="ECO:0000256" key="6">
    <source>
        <dbReference type="ARBA" id="ARBA00023002"/>
    </source>
</evidence>
<evidence type="ECO:0000256" key="2">
    <source>
        <dbReference type="ARBA" id="ARBA00009539"/>
    </source>
</evidence>
<dbReference type="EMBL" id="BAAAMY010000009">
    <property type="protein sequence ID" value="GAA1927674.1"/>
    <property type="molecule type" value="Genomic_DNA"/>
</dbReference>
<dbReference type="PRINTS" id="PR00070">
    <property type="entry name" value="DHFR"/>
</dbReference>
<keyword evidence="4 7" id="KW-0554">One-carbon metabolism</keyword>
<evidence type="ECO:0000256" key="5">
    <source>
        <dbReference type="ARBA" id="ARBA00022857"/>
    </source>
</evidence>
<dbReference type="PROSITE" id="PS00075">
    <property type="entry name" value="DHFR_1"/>
    <property type="match status" value="1"/>
</dbReference>
<organism evidence="10 11">
    <name type="scientific">Nocardioides lentus</name>
    <dbReference type="NCBI Taxonomy" id="338077"/>
    <lineage>
        <taxon>Bacteria</taxon>
        <taxon>Bacillati</taxon>
        <taxon>Actinomycetota</taxon>
        <taxon>Actinomycetes</taxon>
        <taxon>Propionibacteriales</taxon>
        <taxon>Nocardioidaceae</taxon>
        <taxon>Nocardioides</taxon>
    </lineage>
</organism>
<dbReference type="PANTHER" id="PTHR48069:SF3">
    <property type="entry name" value="DIHYDROFOLATE REDUCTASE"/>
    <property type="match status" value="1"/>
</dbReference>
<comment type="pathway">
    <text evidence="1 7">Cofactor biosynthesis; tetrahydrofolate biosynthesis; 5,6,7,8-tetrahydrofolate from 7,8-dihydrofolate: step 1/1.</text>
</comment>
<gene>
    <name evidence="10" type="ORF">GCM10009737_31890</name>
</gene>
<dbReference type="CDD" id="cd00209">
    <property type="entry name" value="DHFR"/>
    <property type="match status" value="1"/>
</dbReference>
<evidence type="ECO:0000256" key="1">
    <source>
        <dbReference type="ARBA" id="ARBA00004903"/>
    </source>
</evidence>
<comment type="catalytic activity">
    <reaction evidence="7">
        <text>(6S)-5,6,7,8-tetrahydrofolate + NADP(+) = 7,8-dihydrofolate + NADPH + H(+)</text>
        <dbReference type="Rhea" id="RHEA:15009"/>
        <dbReference type="ChEBI" id="CHEBI:15378"/>
        <dbReference type="ChEBI" id="CHEBI:57451"/>
        <dbReference type="ChEBI" id="CHEBI:57453"/>
        <dbReference type="ChEBI" id="CHEBI:57783"/>
        <dbReference type="ChEBI" id="CHEBI:58349"/>
        <dbReference type="EC" id="1.5.1.3"/>
    </reaction>
</comment>